<dbReference type="EMBL" id="BK059132">
    <property type="protein sequence ID" value="DAE33070.1"/>
    <property type="molecule type" value="Genomic_DNA"/>
</dbReference>
<evidence type="ECO:0000313" key="1">
    <source>
        <dbReference type="EMBL" id="DAE33070.1"/>
    </source>
</evidence>
<sequence length="395" mass="43065">MGTLSNNSKVGDKGKDLILQTSGRVYVQVKDRFYPINFRDTDNPNSSEKSNTSNNSNIKGVLIVDNLETYSGEYPGDGTLVVDSSSGSFYQASNNSYTKLLSSAVSDFKSPINIQLEDASQSPLVINSNALVENLNAEYLSGYSSHDYTKKASNERIEGNWSFPTLVVDKIVNKSGTTYFDLSRGELMTSSLVTNTFSSNSTRTSIVKKTSNGDIYIQLSSEMFTPSILGLSEETVTTTEEDGSEKEQVNYSPWIYITVGNENDKYSINGVLSSSTYKFTTDGEAAIGKVKKEDVDGKISYSPWININSNEAILSAETYQFKSDKTATIGPIVLNNDGTISIGNYTIDTKGNLNIGHIKIHADGTATIGSGEYQATIDAEGKFQIPEKCIIKENI</sequence>
<organism evidence="1">
    <name type="scientific">virus sp. ctrcb4</name>
    <dbReference type="NCBI Taxonomy" id="2825824"/>
    <lineage>
        <taxon>Viruses</taxon>
    </lineage>
</organism>
<accession>A0A8S5RP40</accession>
<name>A0A8S5RP40_9VIRU</name>
<reference evidence="1" key="1">
    <citation type="journal article" date="2021" name="Proc. Natl. Acad. Sci. U.S.A.">
        <title>A Catalog of Tens of Thousands of Viruses from Human Metagenomes Reveals Hidden Associations with Chronic Diseases.</title>
        <authorList>
            <person name="Tisza M.J."/>
            <person name="Buck C.B."/>
        </authorList>
    </citation>
    <scope>NUCLEOTIDE SEQUENCE</scope>
    <source>
        <strain evidence="1">Ctrcb4</strain>
    </source>
</reference>
<proteinExistence type="predicted"/>
<protein>
    <submittedName>
        <fullName evidence="1">Uncharacterized protein</fullName>
    </submittedName>
</protein>